<reference evidence="3 4" key="1">
    <citation type="submission" date="2021-08" db="EMBL/GenBank/DDBJ databases">
        <title>Draft Genome Sequence of Phanerochaete sordida strain YK-624.</title>
        <authorList>
            <person name="Mori T."/>
            <person name="Dohra H."/>
            <person name="Suzuki T."/>
            <person name="Kawagishi H."/>
            <person name="Hirai H."/>
        </authorList>
    </citation>
    <scope>NUCLEOTIDE SEQUENCE [LARGE SCALE GENOMIC DNA]</scope>
    <source>
        <strain evidence="3 4">YK-624</strain>
    </source>
</reference>
<evidence type="ECO:0000256" key="1">
    <source>
        <dbReference type="SAM" id="Coils"/>
    </source>
</evidence>
<feature type="coiled-coil region" evidence="1">
    <location>
        <begin position="69"/>
        <end position="99"/>
    </location>
</feature>
<accession>A0A9P3GJE1</accession>
<proteinExistence type="predicted"/>
<evidence type="ECO:0000313" key="4">
    <source>
        <dbReference type="Proteomes" id="UP000703269"/>
    </source>
</evidence>
<evidence type="ECO:0000313" key="3">
    <source>
        <dbReference type="EMBL" id="GJE96023.1"/>
    </source>
</evidence>
<dbReference type="Proteomes" id="UP000703269">
    <property type="component" value="Unassembled WGS sequence"/>
</dbReference>
<organism evidence="3 4">
    <name type="scientific">Phanerochaete sordida</name>
    <dbReference type="NCBI Taxonomy" id="48140"/>
    <lineage>
        <taxon>Eukaryota</taxon>
        <taxon>Fungi</taxon>
        <taxon>Dikarya</taxon>
        <taxon>Basidiomycota</taxon>
        <taxon>Agaricomycotina</taxon>
        <taxon>Agaricomycetes</taxon>
        <taxon>Polyporales</taxon>
        <taxon>Phanerochaetaceae</taxon>
        <taxon>Phanerochaete</taxon>
    </lineage>
</organism>
<feature type="compositionally biased region" description="Low complexity" evidence="2">
    <location>
        <begin position="305"/>
        <end position="325"/>
    </location>
</feature>
<dbReference type="OrthoDB" id="3267267at2759"/>
<keyword evidence="4" id="KW-1185">Reference proteome</keyword>
<gene>
    <name evidence="3" type="ORF">PsYK624_122160</name>
</gene>
<dbReference type="EMBL" id="BPQB01000054">
    <property type="protein sequence ID" value="GJE96023.1"/>
    <property type="molecule type" value="Genomic_DNA"/>
</dbReference>
<dbReference type="AlphaFoldDB" id="A0A9P3GJE1"/>
<evidence type="ECO:0000256" key="2">
    <source>
        <dbReference type="SAM" id="MobiDB-lite"/>
    </source>
</evidence>
<keyword evidence="1" id="KW-0175">Coiled coil</keyword>
<dbReference type="PANTHER" id="PTHR33050:SF7">
    <property type="entry name" value="RIBONUCLEASE H"/>
    <property type="match status" value="1"/>
</dbReference>
<comment type="caution">
    <text evidence="3">The sequence shown here is derived from an EMBL/GenBank/DDBJ whole genome shotgun (WGS) entry which is preliminary data.</text>
</comment>
<feature type="compositionally biased region" description="Basic and acidic residues" evidence="2">
    <location>
        <begin position="364"/>
        <end position="376"/>
    </location>
</feature>
<sequence>MAERLAFDPGLEPVPDFSVPPHNALVAYLAVDGRTEDEARTILRDNWLAAWELRKAQWAGQVAEDQQREADARAIAQAQQDEVDRLAREEKDREAAERAKLKPRFAPVDPNLRIVPEDCLRPGDTVLARLRAGKAVRLYYFTPRGCRESTKIHAFGNPLTYDPTSKALDHRETETAGSIPDCDLTMEQFRSTIRPFLAALAECELPESTQSQYFKFFWNIEHHKIASKGGPIEHQALMEYVDEYRRRYHELLLHGEATFCLGELDDAYINTIRARIASVETAANSLATAKMTQEFEAWQRSLSGGSLHRSHASSSRSGPSRSQPSTRFEPYRLAAPSRRQARSRTPSPPRPSRSTHSVKGKGRASGEPKPSSRRDGIVPPPRSGTASPPLLIATSTATSSLRTIKPSASTSSAPSDVATRPTFTFAQAAAATSTGPSHAVTLRRLKPLTPLNAAAWRSVLLASGLIHRYPALPGSIDGGFYVGMPAVLRTFAPRNSSSLTVHRAAFESIVTRELTLGRFIGPFSQRTLESLIGPFQTSPISLTPKLNKPDKFRLVQDFSYPHSPRDGFRSLNSFVCSDNYPCTWGTFNTTALMLSRLPAGSQAAVRDVSEAYRNLPLHPSQWPGAVVRYSDADEFMLDTSTAFGFSSNAGVFGYPGDALSDVIRFTGMLNEKWIDDTLVARVLLEHLDALNAANAARRLDVSTRGGRHHTGGRYWYGGRLLDDGRVEEFSHDFAFDVRDLSLDSPRSATDAAFNCCLADLDRVYATLGFPWEPEKDQAFSAVFVFTGFEWNLETRRVALAECQRSPRYLPVVAGGVGLTASV</sequence>
<protein>
    <submittedName>
        <fullName evidence="3">Uncharacterized protein</fullName>
    </submittedName>
</protein>
<feature type="region of interest" description="Disordered" evidence="2">
    <location>
        <begin position="305"/>
        <end position="390"/>
    </location>
</feature>
<dbReference type="InterPro" id="IPR052055">
    <property type="entry name" value="Hepadnavirus_pol/RT"/>
</dbReference>
<dbReference type="PANTHER" id="PTHR33050">
    <property type="entry name" value="REVERSE TRANSCRIPTASE DOMAIN-CONTAINING PROTEIN"/>
    <property type="match status" value="1"/>
</dbReference>
<name>A0A9P3GJE1_9APHY</name>